<dbReference type="Pfam" id="PF01842">
    <property type="entry name" value="ACT"/>
    <property type="match status" value="1"/>
</dbReference>
<name>A0A1G2HFU5_9BACT</name>
<dbReference type="Gene3D" id="3.30.70.260">
    <property type="match status" value="1"/>
</dbReference>
<dbReference type="AlphaFoldDB" id="A0A1G2HFU5"/>
<evidence type="ECO:0000256" key="2">
    <source>
        <dbReference type="ARBA" id="ARBA00005062"/>
    </source>
</evidence>
<keyword evidence="10 13" id="KW-0486">Methionine biosynthesis</keyword>
<dbReference type="EC" id="1.1.1.3" evidence="4 13"/>
<organism evidence="16 17">
    <name type="scientific">Candidatus Spechtbacteria bacterium RIFCSPLOWO2_12_FULL_38_22</name>
    <dbReference type="NCBI Taxonomy" id="1802165"/>
    <lineage>
        <taxon>Bacteria</taxon>
        <taxon>Candidatus Spechtiibacteriota</taxon>
    </lineage>
</organism>
<dbReference type="GO" id="GO:0050661">
    <property type="term" value="F:NADP binding"/>
    <property type="evidence" value="ECO:0007669"/>
    <property type="project" value="InterPro"/>
</dbReference>
<dbReference type="UniPathway" id="UPA00051">
    <property type="reaction ID" value="UER00465"/>
</dbReference>
<dbReference type="GO" id="GO:0009086">
    <property type="term" value="P:methionine biosynthetic process"/>
    <property type="evidence" value="ECO:0007669"/>
    <property type="project" value="UniProtKB-KW"/>
</dbReference>
<dbReference type="PANTHER" id="PTHR43331:SF1">
    <property type="entry name" value="HOMOSERINE DEHYDROGENASE"/>
    <property type="match status" value="1"/>
</dbReference>
<dbReference type="SUPFAM" id="SSF55021">
    <property type="entry name" value="ACT-like"/>
    <property type="match status" value="1"/>
</dbReference>
<comment type="pathway">
    <text evidence="2 13">Amino-acid biosynthesis; L-methionine biosynthesis via de novo pathway; L-homoserine from L-aspartate: step 3/3.</text>
</comment>
<sequence length="425" mass="47048">MTKKLQVALVGCGTVGSAVAKFLLAHRLDLVVTSDVDIKLSKIYTRNPNGRKSQELYTTHPELFVQDFDEILQDSQIDIVIETIGGTDFAREVVVGAIKSDKDVVTANKALLAIYGEEIFALLRQYGRQLGYEAAVAGSIPIISTLRNHLVGRRVKAIAGILNGTCNYILSRMQESGCSFGDALKDAQELGYAEADPNEDISGADTRNKISILAHTAFGFYFNPADIYTQGIEEIIPEDFKYAKDKFNSTIKLIAYCTNERVIYVCPMLVPRNSFLANISDNRNGISIYGEYFNEIGLTGPGSGGEQTAVSIIADLVSIASGTLKSKHLTTFEPHSFEELYFTHTLRFVIKDQVGILRDITGILAQEGISVRAVEQNEYTEDDKDSLPFFITLEPAQEKNVQKAVHKINQLPYMVRPVVIFRILK</sequence>
<keyword evidence="7 13" id="KW-0791">Threonine biosynthesis</keyword>
<accession>A0A1G2HFU5</accession>
<dbReference type="GO" id="GO:0009088">
    <property type="term" value="P:threonine biosynthetic process"/>
    <property type="evidence" value="ECO:0007669"/>
    <property type="project" value="UniProtKB-UniPathway"/>
</dbReference>
<reference evidence="16 17" key="1">
    <citation type="journal article" date="2016" name="Nat. Commun.">
        <title>Thousands of microbial genomes shed light on interconnected biogeochemical processes in an aquifer system.</title>
        <authorList>
            <person name="Anantharaman K."/>
            <person name="Brown C.T."/>
            <person name="Hug L.A."/>
            <person name="Sharon I."/>
            <person name="Castelle C.J."/>
            <person name="Probst A.J."/>
            <person name="Thomas B.C."/>
            <person name="Singh A."/>
            <person name="Wilkins M.J."/>
            <person name="Karaoz U."/>
            <person name="Brodie E.L."/>
            <person name="Williams K.H."/>
            <person name="Hubbard S.S."/>
            <person name="Banfield J.F."/>
        </authorList>
    </citation>
    <scope>NUCLEOTIDE SEQUENCE [LARGE SCALE GENOMIC DNA]</scope>
</reference>
<dbReference type="PROSITE" id="PS01042">
    <property type="entry name" value="HOMOSER_DHGENASE"/>
    <property type="match status" value="1"/>
</dbReference>
<feature type="binding site" evidence="12">
    <location>
        <begin position="10"/>
        <end position="17"/>
    </location>
    <ligand>
        <name>NADP(+)</name>
        <dbReference type="ChEBI" id="CHEBI:58349"/>
    </ligand>
</feature>
<evidence type="ECO:0000256" key="12">
    <source>
        <dbReference type="PIRSR" id="PIRSR000098-2"/>
    </source>
</evidence>
<keyword evidence="6 13" id="KW-0028">Amino-acid biosynthesis</keyword>
<dbReference type="STRING" id="1802165.A3F94_02180"/>
<dbReference type="GO" id="GO:0004412">
    <property type="term" value="F:homoserine dehydrogenase activity"/>
    <property type="evidence" value="ECO:0007669"/>
    <property type="project" value="UniProtKB-EC"/>
</dbReference>
<evidence type="ECO:0000256" key="7">
    <source>
        <dbReference type="ARBA" id="ARBA00022697"/>
    </source>
</evidence>
<dbReference type="SUPFAM" id="SSF51735">
    <property type="entry name" value="NAD(P)-binding Rossmann-fold domains"/>
    <property type="match status" value="1"/>
</dbReference>
<dbReference type="InterPro" id="IPR002912">
    <property type="entry name" value="ACT_dom"/>
</dbReference>
<feature type="binding site" evidence="12">
    <location>
        <position position="194"/>
    </location>
    <ligand>
        <name>L-homoserine</name>
        <dbReference type="ChEBI" id="CHEBI:57476"/>
    </ligand>
</feature>
<evidence type="ECO:0000256" key="11">
    <source>
        <dbReference type="PIRSR" id="PIRSR000098-1"/>
    </source>
</evidence>
<evidence type="ECO:0000256" key="8">
    <source>
        <dbReference type="ARBA" id="ARBA00022857"/>
    </source>
</evidence>
<evidence type="ECO:0000313" key="17">
    <source>
        <dbReference type="Proteomes" id="UP000176770"/>
    </source>
</evidence>
<feature type="domain" description="ACT" evidence="15">
    <location>
        <begin position="345"/>
        <end position="423"/>
    </location>
</feature>
<evidence type="ECO:0000256" key="5">
    <source>
        <dbReference type="ARBA" id="ARBA00013376"/>
    </source>
</evidence>
<dbReference type="InterPro" id="IPR001342">
    <property type="entry name" value="HDH_cat"/>
</dbReference>
<evidence type="ECO:0000256" key="1">
    <source>
        <dbReference type="ARBA" id="ARBA00005056"/>
    </source>
</evidence>
<dbReference type="InterPro" id="IPR016204">
    <property type="entry name" value="HDH"/>
</dbReference>
<dbReference type="EMBL" id="MHOK01000024">
    <property type="protein sequence ID" value="OGZ61354.1"/>
    <property type="molecule type" value="Genomic_DNA"/>
</dbReference>
<evidence type="ECO:0000256" key="6">
    <source>
        <dbReference type="ARBA" id="ARBA00022605"/>
    </source>
</evidence>
<evidence type="ECO:0000259" key="15">
    <source>
        <dbReference type="PROSITE" id="PS51671"/>
    </source>
</evidence>
<feature type="active site" description="Proton donor" evidence="11">
    <location>
        <position position="209"/>
    </location>
</feature>
<evidence type="ECO:0000313" key="16">
    <source>
        <dbReference type="EMBL" id="OGZ61354.1"/>
    </source>
</evidence>
<comment type="caution">
    <text evidence="16">The sequence shown here is derived from an EMBL/GenBank/DDBJ whole genome shotgun (WGS) entry which is preliminary data.</text>
</comment>
<feature type="binding site" evidence="12">
    <location>
        <position position="109"/>
    </location>
    <ligand>
        <name>NADPH</name>
        <dbReference type="ChEBI" id="CHEBI:57783"/>
    </ligand>
</feature>
<comment type="similarity">
    <text evidence="3 14">Belongs to the homoserine dehydrogenase family.</text>
</comment>
<dbReference type="Pfam" id="PF00742">
    <property type="entry name" value="Homoserine_dh"/>
    <property type="match status" value="1"/>
</dbReference>
<dbReference type="PROSITE" id="PS51671">
    <property type="entry name" value="ACT"/>
    <property type="match status" value="1"/>
</dbReference>
<comment type="catalytic activity">
    <reaction evidence="13">
        <text>L-homoserine + NADP(+) = L-aspartate 4-semialdehyde + NADPH + H(+)</text>
        <dbReference type="Rhea" id="RHEA:15761"/>
        <dbReference type="ChEBI" id="CHEBI:15378"/>
        <dbReference type="ChEBI" id="CHEBI:57476"/>
        <dbReference type="ChEBI" id="CHEBI:57783"/>
        <dbReference type="ChEBI" id="CHEBI:58349"/>
        <dbReference type="ChEBI" id="CHEBI:537519"/>
        <dbReference type="EC" id="1.1.1.3"/>
    </reaction>
</comment>
<proteinExistence type="inferred from homology"/>
<keyword evidence="9 13" id="KW-0560">Oxidoreductase</keyword>
<dbReference type="Proteomes" id="UP000176770">
    <property type="component" value="Unassembled WGS sequence"/>
</dbReference>
<evidence type="ECO:0000256" key="3">
    <source>
        <dbReference type="ARBA" id="ARBA00006753"/>
    </source>
</evidence>
<dbReference type="UniPathway" id="UPA00050">
    <property type="reaction ID" value="UER00063"/>
</dbReference>
<dbReference type="PANTHER" id="PTHR43331">
    <property type="entry name" value="HOMOSERINE DEHYDROGENASE"/>
    <property type="match status" value="1"/>
</dbReference>
<dbReference type="Gene3D" id="3.40.50.720">
    <property type="entry name" value="NAD(P)-binding Rossmann-like Domain"/>
    <property type="match status" value="1"/>
</dbReference>
<protein>
    <recommendedName>
        <fullName evidence="5 13">Homoserine dehydrogenase</fullName>
        <ecNumber evidence="4 13">1.1.1.3</ecNumber>
    </recommendedName>
</protein>
<evidence type="ECO:0000256" key="14">
    <source>
        <dbReference type="RuleBase" id="RU004171"/>
    </source>
</evidence>
<comment type="pathway">
    <text evidence="1 13">Amino-acid biosynthesis; L-threonine biosynthesis; L-threonine from L-aspartate: step 3/5.</text>
</comment>
<evidence type="ECO:0000256" key="13">
    <source>
        <dbReference type="RuleBase" id="RU000579"/>
    </source>
</evidence>
<dbReference type="NCBIfam" id="NF004976">
    <property type="entry name" value="PRK06349.1"/>
    <property type="match status" value="1"/>
</dbReference>
<dbReference type="InterPro" id="IPR036291">
    <property type="entry name" value="NAD(P)-bd_dom_sf"/>
</dbReference>
<evidence type="ECO:0000256" key="9">
    <source>
        <dbReference type="ARBA" id="ARBA00023002"/>
    </source>
</evidence>
<dbReference type="InterPro" id="IPR005106">
    <property type="entry name" value="Asp/hSer_DH_NAD-bd"/>
</dbReference>
<evidence type="ECO:0000256" key="4">
    <source>
        <dbReference type="ARBA" id="ARBA00013213"/>
    </source>
</evidence>
<dbReference type="InterPro" id="IPR019811">
    <property type="entry name" value="HDH_CS"/>
</dbReference>
<gene>
    <name evidence="16" type="ORF">A3F94_02180</name>
</gene>
<dbReference type="InterPro" id="IPR045865">
    <property type="entry name" value="ACT-like_dom_sf"/>
</dbReference>
<dbReference type="SUPFAM" id="SSF55347">
    <property type="entry name" value="Glyceraldehyde-3-phosphate dehydrogenase-like, C-terminal domain"/>
    <property type="match status" value="1"/>
</dbReference>
<dbReference type="Gene3D" id="3.30.360.10">
    <property type="entry name" value="Dihydrodipicolinate Reductase, domain 2"/>
    <property type="match status" value="1"/>
</dbReference>
<keyword evidence="8 12" id="KW-0521">NADP</keyword>
<dbReference type="CDD" id="cd04881">
    <property type="entry name" value="ACT_HSDH-Hom"/>
    <property type="match status" value="1"/>
</dbReference>
<dbReference type="PIRSF" id="PIRSF000098">
    <property type="entry name" value="Homoser_dehydrog"/>
    <property type="match status" value="1"/>
</dbReference>
<dbReference type="Pfam" id="PF03447">
    <property type="entry name" value="NAD_binding_3"/>
    <property type="match status" value="1"/>
</dbReference>
<evidence type="ECO:0000256" key="10">
    <source>
        <dbReference type="ARBA" id="ARBA00023167"/>
    </source>
</evidence>
<dbReference type="FunFam" id="3.30.360.10:FF:000005">
    <property type="entry name" value="Homoserine dehydrogenase"/>
    <property type="match status" value="1"/>
</dbReference>